<evidence type="ECO:0000313" key="2">
    <source>
        <dbReference type="EMBL" id="CUQ75785.1"/>
    </source>
</evidence>
<evidence type="ECO:0000256" key="1">
    <source>
        <dbReference type="SAM" id="Phobius"/>
    </source>
</evidence>
<feature type="transmembrane region" description="Helical" evidence="1">
    <location>
        <begin position="245"/>
        <end position="267"/>
    </location>
</feature>
<keyword evidence="1" id="KW-1133">Transmembrane helix</keyword>
<protein>
    <recommendedName>
        <fullName evidence="4">ABC-2 family transporter protein</fullName>
    </recommendedName>
</protein>
<gene>
    <name evidence="2" type="ORF">ERS852490_00671</name>
</gene>
<evidence type="ECO:0000313" key="3">
    <source>
        <dbReference type="Proteomes" id="UP000095621"/>
    </source>
</evidence>
<dbReference type="OrthoDB" id="2061806at2"/>
<feature type="transmembrane region" description="Helical" evidence="1">
    <location>
        <begin position="205"/>
        <end position="225"/>
    </location>
</feature>
<reference evidence="2 3" key="1">
    <citation type="submission" date="2015-09" db="EMBL/GenBank/DDBJ databases">
        <authorList>
            <consortium name="Pathogen Informatics"/>
        </authorList>
    </citation>
    <scope>NUCLEOTIDE SEQUENCE [LARGE SCALE GENOMIC DNA]</scope>
    <source>
        <strain evidence="2 3">2789STDY5834875</strain>
    </source>
</reference>
<feature type="transmembrane region" description="Helical" evidence="1">
    <location>
        <begin position="121"/>
        <end position="142"/>
    </location>
</feature>
<keyword evidence="1" id="KW-0472">Membrane</keyword>
<sequence length="277" mass="31659">MNIKKKMSNKSIRGVIWHDIARGFYADRFRYLIAVLMLAGVLIILGNHEFGMMDTIFFIQGGYDPVLIIKEGKIVFPFVWMLIQFLVPFMIYSYCNDDCEGVGIDFLMKCRSRRLWWNSKCLWNCLTVLSVYAIQYAAAFVYGLCNGNLSMKINYELFEKISNKSVPDNAANVWIIVYMIVMPVVVSLVTALVQMTISMFTNPMIGMLAVMAWNVMSVFVNNPLMIGNNSMVVRSSVYNAQRIQVWQSAAVCIVVYIVVYVVGMIGFKKKDILVRED</sequence>
<dbReference type="EMBL" id="CZBU01000002">
    <property type="protein sequence ID" value="CUQ75785.1"/>
    <property type="molecule type" value="Genomic_DNA"/>
</dbReference>
<dbReference type="Proteomes" id="UP000095621">
    <property type="component" value="Unassembled WGS sequence"/>
</dbReference>
<dbReference type="AlphaFoldDB" id="A0A174YKX3"/>
<organism evidence="2 3">
    <name type="scientific">Lachnospira eligens</name>
    <dbReference type="NCBI Taxonomy" id="39485"/>
    <lineage>
        <taxon>Bacteria</taxon>
        <taxon>Bacillati</taxon>
        <taxon>Bacillota</taxon>
        <taxon>Clostridia</taxon>
        <taxon>Lachnospirales</taxon>
        <taxon>Lachnospiraceae</taxon>
        <taxon>Lachnospira</taxon>
    </lineage>
</organism>
<proteinExistence type="predicted"/>
<feature type="transmembrane region" description="Helical" evidence="1">
    <location>
        <begin position="29"/>
        <end position="48"/>
    </location>
</feature>
<accession>A0A174YKX3</accession>
<name>A0A174YKX3_9FIRM</name>
<dbReference type="RefSeq" id="WP_055214666.1">
    <property type="nucleotide sequence ID" value="NZ_CZBU01000002.1"/>
</dbReference>
<feature type="transmembrane region" description="Helical" evidence="1">
    <location>
        <begin position="74"/>
        <end position="95"/>
    </location>
</feature>
<feature type="transmembrane region" description="Helical" evidence="1">
    <location>
        <begin position="173"/>
        <end position="193"/>
    </location>
</feature>
<keyword evidence="1" id="KW-0812">Transmembrane</keyword>
<evidence type="ECO:0008006" key="4">
    <source>
        <dbReference type="Google" id="ProtNLM"/>
    </source>
</evidence>